<evidence type="ECO:0000256" key="2">
    <source>
        <dbReference type="ARBA" id="ARBA00009592"/>
    </source>
</evidence>
<evidence type="ECO:0000256" key="4">
    <source>
        <dbReference type="ARBA" id="ARBA00022692"/>
    </source>
</evidence>
<dbReference type="InterPro" id="IPR032675">
    <property type="entry name" value="LRR_dom_sf"/>
</dbReference>
<dbReference type="SUPFAM" id="SSF52058">
    <property type="entry name" value="L domain-like"/>
    <property type="match status" value="1"/>
</dbReference>
<dbReference type="InterPro" id="IPR001611">
    <property type="entry name" value="Leu-rich_rpt"/>
</dbReference>
<evidence type="ECO:0000259" key="11">
    <source>
        <dbReference type="Pfam" id="PF08263"/>
    </source>
</evidence>
<dbReference type="Pfam" id="PF00560">
    <property type="entry name" value="LRR_1"/>
    <property type="match status" value="1"/>
</dbReference>
<gene>
    <name evidence="12" type="ORF">DARMORV10_C02P31680.1</name>
</gene>
<keyword evidence="7" id="KW-0472">Membrane</keyword>
<dbReference type="SUPFAM" id="SSF52047">
    <property type="entry name" value="RNI-like"/>
    <property type="match status" value="1"/>
</dbReference>
<keyword evidence="6" id="KW-1133">Transmembrane helix</keyword>
<reference evidence="12" key="1">
    <citation type="submission" date="2021-01" db="EMBL/GenBank/DDBJ databases">
        <authorList>
            <consortium name="Genoscope - CEA"/>
            <person name="William W."/>
        </authorList>
    </citation>
    <scope>NUCLEOTIDE SEQUENCE</scope>
</reference>
<name>A0A816KAX5_BRANA</name>
<evidence type="ECO:0000256" key="9">
    <source>
        <dbReference type="ARBA" id="ARBA00023180"/>
    </source>
</evidence>
<dbReference type="InterPro" id="IPR051502">
    <property type="entry name" value="RLP_Defense_Trigger"/>
</dbReference>
<sequence length="742" mass="83279">MEGKVFLRKYLICVILLLGQLQGYKSCVVNERKALLELKKYIISITKEEKSGSVFPTWTDDTKSDCCLWEGVVRKCNQKSLRVTKIAFGTLDLKENSLLNLSLLHPFEDVRSLNLSKSRFSFLDPEEDRGLWEPKFTPSSFVNRRKANFSNSLLTSSLKKRFLQDRNFFSKISLCSKKMSSRKGSSKRNSSSHSSLVSFAGYKSLGRLRNLEILDFTSNKFNNSIFPYLSSATSLTTLFLRDNHMDGPFPAKELRDLINLELLDLSRNRVNGTIPVVVHRCCSILWWTGSLINSMATYSIVVSVRHSRSCKLLKYLHLITTGICNLKNMEELDLSRHKLFGQFPSCLTSLSGLRVLDLSSNQMTGKLPSALSNLESLEYLSLFDNNFEGFFSLGSLANLSELRVLKLGSKSNSLQVESEGSWKPKFQLNAIILGSCNLNKVPHFLLYQKDLHQVDLPDNKISGNFPSWLMENNTELKVLRLQNNYLTSFQLPKHTHGLTFLDVSMNEFNHMFPENIGWILPQLVSMNKSGNGFQGNLPFSLGNMKDNSYVDLSHDSFEGKIPRDFLKGCYSMQILTLSHNTLSGEVFPEGEVPYSNISDLLLDNNHFTGKIGQGLRSLESLVILDISNNSLTGVIPSWIGELPSLVALLLSNNMLEGEIPMSLFNKSTLWLLDLSANILSGGIPPHIESSLTWVLLLQDNNLSGTIPDTLLMNVLLDLRITSCLGIFPSSSTLRASILGMLT</sequence>
<keyword evidence="3" id="KW-0433">Leucine-rich repeat</keyword>
<dbReference type="GO" id="GO:0005886">
    <property type="term" value="C:plasma membrane"/>
    <property type="evidence" value="ECO:0007669"/>
    <property type="project" value="UniProtKB-SubCell"/>
</dbReference>
<evidence type="ECO:0000256" key="10">
    <source>
        <dbReference type="SAM" id="SignalP"/>
    </source>
</evidence>
<dbReference type="Gene3D" id="3.80.10.10">
    <property type="entry name" value="Ribonuclease Inhibitor"/>
    <property type="match status" value="4"/>
</dbReference>
<keyword evidence="10" id="KW-0732">Signal</keyword>
<comment type="similarity">
    <text evidence="2">Belongs to the RLP family.</text>
</comment>
<keyword evidence="5" id="KW-0677">Repeat</keyword>
<evidence type="ECO:0000256" key="3">
    <source>
        <dbReference type="ARBA" id="ARBA00022614"/>
    </source>
</evidence>
<protein>
    <submittedName>
        <fullName evidence="12">(rape) hypothetical protein</fullName>
    </submittedName>
</protein>
<evidence type="ECO:0000256" key="6">
    <source>
        <dbReference type="ARBA" id="ARBA00022989"/>
    </source>
</evidence>
<evidence type="ECO:0000256" key="5">
    <source>
        <dbReference type="ARBA" id="ARBA00022737"/>
    </source>
</evidence>
<dbReference type="AlphaFoldDB" id="A0A816KAX5"/>
<comment type="subcellular location">
    <subcellularLocation>
        <location evidence="1">Cell membrane</location>
        <topology evidence="1">Single-pass type I membrane protein</topology>
    </subcellularLocation>
</comment>
<feature type="chain" id="PRO_5032325737" evidence="10">
    <location>
        <begin position="28"/>
        <end position="742"/>
    </location>
</feature>
<evidence type="ECO:0000256" key="1">
    <source>
        <dbReference type="ARBA" id="ARBA00004251"/>
    </source>
</evidence>
<dbReference type="Proteomes" id="UP001295469">
    <property type="component" value="Chromosome C02"/>
</dbReference>
<organism evidence="12">
    <name type="scientific">Brassica napus</name>
    <name type="common">Rape</name>
    <dbReference type="NCBI Taxonomy" id="3708"/>
    <lineage>
        <taxon>Eukaryota</taxon>
        <taxon>Viridiplantae</taxon>
        <taxon>Streptophyta</taxon>
        <taxon>Embryophyta</taxon>
        <taxon>Tracheophyta</taxon>
        <taxon>Spermatophyta</taxon>
        <taxon>Magnoliopsida</taxon>
        <taxon>eudicotyledons</taxon>
        <taxon>Gunneridae</taxon>
        <taxon>Pentapetalae</taxon>
        <taxon>rosids</taxon>
        <taxon>malvids</taxon>
        <taxon>Brassicales</taxon>
        <taxon>Brassicaceae</taxon>
        <taxon>Brassiceae</taxon>
        <taxon>Brassica</taxon>
    </lineage>
</organism>
<dbReference type="FunFam" id="3.80.10.10:FF:000095">
    <property type="entry name" value="LRR receptor-like serine/threonine-protein kinase GSO1"/>
    <property type="match status" value="1"/>
</dbReference>
<evidence type="ECO:0000256" key="8">
    <source>
        <dbReference type="ARBA" id="ARBA00023170"/>
    </source>
</evidence>
<keyword evidence="8" id="KW-0675">Receptor</keyword>
<dbReference type="PRINTS" id="PR00019">
    <property type="entry name" value="LEURICHRPT"/>
</dbReference>
<proteinExistence type="inferred from homology"/>
<keyword evidence="4" id="KW-0812">Transmembrane</keyword>
<dbReference type="SMART" id="SM00369">
    <property type="entry name" value="LRR_TYP"/>
    <property type="match status" value="5"/>
</dbReference>
<dbReference type="PANTHER" id="PTHR48062">
    <property type="entry name" value="RECEPTOR-LIKE PROTEIN 14"/>
    <property type="match status" value="1"/>
</dbReference>
<keyword evidence="9" id="KW-0325">Glycoprotein</keyword>
<evidence type="ECO:0000256" key="7">
    <source>
        <dbReference type="ARBA" id="ARBA00023136"/>
    </source>
</evidence>
<feature type="domain" description="Leucine-rich repeat-containing N-terminal plant-type" evidence="11">
    <location>
        <begin position="30"/>
        <end position="72"/>
    </location>
</feature>
<dbReference type="Pfam" id="PF08263">
    <property type="entry name" value="LRRNT_2"/>
    <property type="match status" value="1"/>
</dbReference>
<evidence type="ECO:0000313" key="12">
    <source>
        <dbReference type="EMBL" id="CAF1910851.1"/>
    </source>
</evidence>
<dbReference type="Pfam" id="PF13855">
    <property type="entry name" value="LRR_8"/>
    <property type="match status" value="2"/>
</dbReference>
<dbReference type="EMBL" id="HG994366">
    <property type="protein sequence ID" value="CAF1910851.1"/>
    <property type="molecule type" value="Genomic_DNA"/>
</dbReference>
<accession>A0A816KAX5</accession>
<dbReference type="InterPro" id="IPR003591">
    <property type="entry name" value="Leu-rich_rpt_typical-subtyp"/>
</dbReference>
<dbReference type="InterPro" id="IPR013210">
    <property type="entry name" value="LRR_N_plant-typ"/>
</dbReference>
<dbReference type="PANTHER" id="PTHR48062:SF22">
    <property type="entry name" value="LEUCINE-RICH REPEAT-CONTAINING N-TERMINAL PLANT-TYPE DOMAIN-CONTAINING PROTEIN"/>
    <property type="match status" value="1"/>
</dbReference>
<feature type="signal peptide" evidence="10">
    <location>
        <begin position="1"/>
        <end position="27"/>
    </location>
</feature>